<dbReference type="InterPro" id="IPR029058">
    <property type="entry name" value="AB_hydrolase_fold"/>
</dbReference>
<dbReference type="Pfam" id="PF07859">
    <property type="entry name" value="Abhydrolase_3"/>
    <property type="match status" value="1"/>
</dbReference>
<feature type="transmembrane region" description="Helical" evidence="2">
    <location>
        <begin position="21"/>
        <end position="43"/>
    </location>
</feature>
<evidence type="ECO:0000256" key="2">
    <source>
        <dbReference type="SAM" id="Phobius"/>
    </source>
</evidence>
<gene>
    <name evidence="4" type="ORF">L6637_08845</name>
</gene>
<keyword evidence="2" id="KW-1133">Transmembrane helix</keyword>
<dbReference type="GO" id="GO:0016787">
    <property type="term" value="F:hydrolase activity"/>
    <property type="evidence" value="ECO:0007669"/>
    <property type="project" value="UniProtKB-KW"/>
</dbReference>
<dbReference type="PANTHER" id="PTHR48081">
    <property type="entry name" value="AB HYDROLASE SUPERFAMILY PROTEIN C4A8.06C"/>
    <property type="match status" value="1"/>
</dbReference>
<dbReference type="Proteomes" id="UP001139012">
    <property type="component" value="Unassembled WGS sequence"/>
</dbReference>
<keyword evidence="2" id="KW-0812">Transmembrane</keyword>
<keyword evidence="1 4" id="KW-0378">Hydrolase</keyword>
<dbReference type="PANTHER" id="PTHR48081:SF8">
    <property type="entry name" value="ALPHA_BETA HYDROLASE FOLD-3 DOMAIN-CONTAINING PROTEIN-RELATED"/>
    <property type="match status" value="1"/>
</dbReference>
<evidence type="ECO:0000259" key="3">
    <source>
        <dbReference type="Pfam" id="PF07859"/>
    </source>
</evidence>
<dbReference type="Gene3D" id="3.40.50.1820">
    <property type="entry name" value="alpha/beta hydrolase"/>
    <property type="match status" value="1"/>
</dbReference>
<dbReference type="EMBL" id="JAKLUA010000002">
    <property type="protein sequence ID" value="MCG2667056.1"/>
    <property type="molecule type" value="Genomic_DNA"/>
</dbReference>
<sequence length="317" mass="35593">MKVTREMVDEDLRGRYAFGRIIASFVHTRWFSLLVFRFSAAILRGSNIRGLVNEERHIPSRNGGAPIRVRIYRPTAAIGPLPIMLYLHGGGYVHGVPEQFGSILKDFIDTEPCIIVAPDYRKAAQSPYPAAFNDCYDTLLWIRDHAASLGGRTDKFIVSGHSAGGGLAAAVSLKATDTGDAKIAFQMPLYPMIDDRQNSASVVGNDAPVWDERANRLAWSRYLEGVKTITPYAAAARCTDYTKVPPTITFVGSLEPFRDETKIYVENLRRANIPVEFEMFDGAYHGFDMMVPDAPISKRAHRFLMENFRKFAQRYFN</sequence>
<feature type="domain" description="Alpha/beta hydrolase fold-3" evidence="3">
    <location>
        <begin position="84"/>
        <end position="288"/>
    </location>
</feature>
<name>A0ABS9LJ71_9BRAD</name>
<dbReference type="InterPro" id="IPR050300">
    <property type="entry name" value="GDXG_lipolytic_enzyme"/>
</dbReference>
<dbReference type="InterPro" id="IPR013094">
    <property type="entry name" value="AB_hydrolase_3"/>
</dbReference>
<keyword evidence="5" id="KW-1185">Reference proteome</keyword>
<evidence type="ECO:0000313" key="5">
    <source>
        <dbReference type="Proteomes" id="UP001139012"/>
    </source>
</evidence>
<comment type="caution">
    <text evidence="4">The sequence shown here is derived from an EMBL/GenBank/DDBJ whole genome shotgun (WGS) entry which is preliminary data.</text>
</comment>
<accession>A0ABS9LJ71</accession>
<proteinExistence type="predicted"/>
<evidence type="ECO:0000313" key="4">
    <source>
        <dbReference type="EMBL" id="MCG2667056.1"/>
    </source>
</evidence>
<evidence type="ECO:0000256" key="1">
    <source>
        <dbReference type="ARBA" id="ARBA00022801"/>
    </source>
</evidence>
<reference evidence="4" key="1">
    <citation type="submission" date="2022-01" db="EMBL/GenBank/DDBJ databases">
        <title>Genome sequnece data of strain Bradyrhizobium sp. nov.</title>
        <authorList>
            <person name="Zhang J."/>
        </authorList>
    </citation>
    <scope>NUCLEOTIDE SEQUENCE</scope>
    <source>
        <strain evidence="4">WYCCWR 12774</strain>
    </source>
</reference>
<keyword evidence="2" id="KW-0472">Membrane</keyword>
<protein>
    <submittedName>
        <fullName evidence="4">Alpha/beta hydrolase</fullName>
    </submittedName>
</protein>
<dbReference type="SUPFAM" id="SSF53474">
    <property type="entry name" value="alpha/beta-Hydrolases"/>
    <property type="match status" value="1"/>
</dbReference>
<dbReference type="RefSeq" id="WP_237866429.1">
    <property type="nucleotide sequence ID" value="NZ_JAKLTZ010000019.1"/>
</dbReference>
<organism evidence="4 5">
    <name type="scientific">Bradyrhizobium zhengyangense</name>
    <dbReference type="NCBI Taxonomy" id="2911009"/>
    <lineage>
        <taxon>Bacteria</taxon>
        <taxon>Pseudomonadati</taxon>
        <taxon>Pseudomonadota</taxon>
        <taxon>Alphaproteobacteria</taxon>
        <taxon>Hyphomicrobiales</taxon>
        <taxon>Nitrobacteraceae</taxon>
        <taxon>Bradyrhizobium</taxon>
    </lineage>
</organism>